<accession>A0A9X3X4Q8</accession>
<feature type="chain" id="PRO_5040773910" evidence="1">
    <location>
        <begin position="26"/>
        <end position="290"/>
    </location>
</feature>
<organism evidence="2 3">
    <name type="scientific">Polyangium jinanense</name>
    <dbReference type="NCBI Taxonomy" id="2829994"/>
    <lineage>
        <taxon>Bacteria</taxon>
        <taxon>Pseudomonadati</taxon>
        <taxon>Myxococcota</taxon>
        <taxon>Polyangia</taxon>
        <taxon>Polyangiales</taxon>
        <taxon>Polyangiaceae</taxon>
        <taxon>Polyangium</taxon>
    </lineage>
</organism>
<keyword evidence="1" id="KW-0732">Signal</keyword>
<evidence type="ECO:0000313" key="2">
    <source>
        <dbReference type="EMBL" id="MDC3984237.1"/>
    </source>
</evidence>
<gene>
    <name evidence="2" type="ORF">KEG57_27260</name>
</gene>
<evidence type="ECO:0000256" key="1">
    <source>
        <dbReference type="SAM" id="SignalP"/>
    </source>
</evidence>
<dbReference type="EMBL" id="JAGTJJ010000019">
    <property type="protein sequence ID" value="MDC3984237.1"/>
    <property type="molecule type" value="Genomic_DNA"/>
</dbReference>
<comment type="caution">
    <text evidence="2">The sequence shown here is derived from an EMBL/GenBank/DDBJ whole genome shotgun (WGS) entry which is preliminary data.</text>
</comment>
<reference evidence="2 3" key="1">
    <citation type="submission" date="2021-04" db="EMBL/GenBank/DDBJ databases">
        <title>Genome analysis of Polyangium sp.</title>
        <authorList>
            <person name="Li Y."/>
            <person name="Wang J."/>
        </authorList>
    </citation>
    <scope>NUCLEOTIDE SEQUENCE [LARGE SCALE GENOMIC DNA]</scope>
    <source>
        <strain evidence="2 3">SDU14</strain>
    </source>
</reference>
<dbReference type="RefSeq" id="WP_272419156.1">
    <property type="nucleotide sequence ID" value="NZ_JAGTJK010000003.1"/>
</dbReference>
<sequence length="290" mass="30883">MVYRARTFATFTVIAGLTGTSAVVAQEDPCAAPVKPYNGFWGGGQVQVSKRVAGIPVLATARFSYREIRYSTCGGGRAVLPPGVGQASVMVGIPLFNNRRGGWVLQMAAQGQGSQKAGDPVRGTITGAPATAGHINLWETPLPLIQLTGAVSAAIVPQSPDIPLSFAYLGGVRVYPLHGRHTQANLGMTIGGSNAAVMLVPSLAFRVSDLAIWGYKVAIGFEFRSPIELASAPTPFRWRLWGALTFLLDEMNDGRDDRFHGAHDASPRFDLVRSPAEAAPPTQTPWEMTL</sequence>
<protein>
    <submittedName>
        <fullName evidence="2">Uncharacterized protein</fullName>
    </submittedName>
</protein>
<evidence type="ECO:0000313" key="3">
    <source>
        <dbReference type="Proteomes" id="UP001151081"/>
    </source>
</evidence>
<feature type="signal peptide" evidence="1">
    <location>
        <begin position="1"/>
        <end position="25"/>
    </location>
</feature>
<name>A0A9X3X4Q8_9BACT</name>
<proteinExistence type="predicted"/>
<dbReference type="AlphaFoldDB" id="A0A9X3X4Q8"/>
<keyword evidence="3" id="KW-1185">Reference proteome</keyword>
<dbReference type="Proteomes" id="UP001151081">
    <property type="component" value="Unassembled WGS sequence"/>
</dbReference>